<gene>
    <name evidence="1" type="ORF">JMUB3870_p2005</name>
</gene>
<dbReference type="InterPro" id="IPR036388">
    <property type="entry name" value="WH-like_DNA-bd_sf"/>
</dbReference>
<dbReference type="SUPFAM" id="SSF46785">
    <property type="entry name" value="Winged helix' DNA-binding domain"/>
    <property type="match status" value="1"/>
</dbReference>
<protein>
    <submittedName>
        <fullName evidence="1">Uncharacterized protein</fullName>
    </submittedName>
</protein>
<dbReference type="Gene3D" id="1.10.10.10">
    <property type="entry name" value="Winged helix-like DNA-binding domain superfamily/Winged helix DNA-binding domain"/>
    <property type="match status" value="1"/>
</dbReference>
<reference evidence="1 2" key="1">
    <citation type="submission" date="2019-07" db="EMBL/GenBank/DDBJ databases">
        <title>Complete Genome Sequence of Leptotrichia trevisanii Strain JMUB3870.</title>
        <authorList>
            <person name="Watanabe S."/>
            <person name="Cui L."/>
        </authorList>
    </citation>
    <scope>NUCLEOTIDE SEQUENCE [LARGE SCALE GENOMIC DNA]</scope>
    <source>
        <strain evidence="1 2">JMUB3870</strain>
        <plasmid evidence="1 2">pJMUB3870-2</plasmid>
    </source>
</reference>
<dbReference type="EMBL" id="AP019833">
    <property type="protein sequence ID" value="BBM46518.1"/>
    <property type="molecule type" value="Genomic_DNA"/>
</dbReference>
<accession>A0A510K4F9</accession>
<dbReference type="RefSeq" id="WP_155283291.1">
    <property type="nucleotide sequence ID" value="NZ_AP019833.1"/>
</dbReference>
<keyword evidence="1" id="KW-0614">Plasmid</keyword>
<name>A0A510K4F9_9FUSO</name>
<organism evidence="1 2">
    <name type="scientific">Leptotrichia trevisanii</name>
    <dbReference type="NCBI Taxonomy" id="109328"/>
    <lineage>
        <taxon>Bacteria</taxon>
        <taxon>Fusobacteriati</taxon>
        <taxon>Fusobacteriota</taxon>
        <taxon>Fusobacteriia</taxon>
        <taxon>Fusobacteriales</taxon>
        <taxon>Leptotrichiaceae</taxon>
        <taxon>Leptotrichia</taxon>
    </lineage>
</organism>
<dbReference type="Proteomes" id="UP000422644">
    <property type="component" value="Plasmid pJMUB3870-2"/>
</dbReference>
<proteinExistence type="predicted"/>
<sequence length="83" mass="10121">MWKIIKGDKYNIERLEKIRKVMDEMYSNNEYIGIPVIAKDLNVSGQTVRKYIAGLQKDKDVERKLRMFIKRMYKKNQFYNDIR</sequence>
<evidence type="ECO:0000313" key="2">
    <source>
        <dbReference type="Proteomes" id="UP000422644"/>
    </source>
</evidence>
<dbReference type="InterPro" id="IPR036390">
    <property type="entry name" value="WH_DNA-bd_sf"/>
</dbReference>
<evidence type="ECO:0000313" key="1">
    <source>
        <dbReference type="EMBL" id="BBM46518.1"/>
    </source>
</evidence>
<geneLocation type="plasmid" evidence="1 2">
    <name>pJMUB3870-2</name>
</geneLocation>
<keyword evidence="2" id="KW-1185">Reference proteome</keyword>
<dbReference type="AlphaFoldDB" id="A0A510K4F9"/>